<evidence type="ECO:0000256" key="1">
    <source>
        <dbReference type="SAM" id="Coils"/>
    </source>
</evidence>
<feature type="compositionally biased region" description="Polar residues" evidence="2">
    <location>
        <begin position="57"/>
        <end position="95"/>
    </location>
</feature>
<feature type="region of interest" description="Disordered" evidence="2">
    <location>
        <begin position="234"/>
        <end position="257"/>
    </location>
</feature>
<feature type="compositionally biased region" description="Polar residues" evidence="2">
    <location>
        <begin position="198"/>
        <end position="214"/>
    </location>
</feature>
<gene>
    <name evidence="3" type="ORF">HK100_012955</name>
</gene>
<keyword evidence="1" id="KW-0175">Coiled coil</keyword>
<keyword evidence="4" id="KW-1185">Reference proteome</keyword>
<accession>A0AAD5XC41</accession>
<dbReference type="AlphaFoldDB" id="A0AAD5XC41"/>
<feature type="compositionally biased region" description="Low complexity" evidence="2">
    <location>
        <begin position="331"/>
        <end position="345"/>
    </location>
</feature>
<feature type="coiled-coil region" evidence="1">
    <location>
        <begin position="375"/>
        <end position="409"/>
    </location>
</feature>
<dbReference type="Proteomes" id="UP001211907">
    <property type="component" value="Unassembled WGS sequence"/>
</dbReference>
<evidence type="ECO:0000313" key="4">
    <source>
        <dbReference type="Proteomes" id="UP001211907"/>
    </source>
</evidence>
<evidence type="ECO:0000256" key="2">
    <source>
        <dbReference type="SAM" id="MobiDB-lite"/>
    </source>
</evidence>
<feature type="region of interest" description="Disordered" evidence="2">
    <location>
        <begin position="39"/>
        <end position="95"/>
    </location>
</feature>
<feature type="region of interest" description="Disordered" evidence="2">
    <location>
        <begin position="133"/>
        <end position="169"/>
    </location>
</feature>
<feature type="region of interest" description="Disordered" evidence="2">
    <location>
        <begin position="324"/>
        <end position="345"/>
    </location>
</feature>
<comment type="caution">
    <text evidence="3">The sequence shown here is derived from an EMBL/GenBank/DDBJ whole genome shotgun (WGS) entry which is preliminary data.</text>
</comment>
<reference evidence="3" key="1">
    <citation type="submission" date="2020-05" db="EMBL/GenBank/DDBJ databases">
        <title>Phylogenomic resolution of chytrid fungi.</title>
        <authorList>
            <person name="Stajich J.E."/>
            <person name="Amses K."/>
            <person name="Simmons R."/>
            <person name="Seto K."/>
            <person name="Myers J."/>
            <person name="Bonds A."/>
            <person name="Quandt C.A."/>
            <person name="Barry K."/>
            <person name="Liu P."/>
            <person name="Grigoriev I."/>
            <person name="Longcore J.E."/>
            <person name="James T.Y."/>
        </authorList>
    </citation>
    <scope>NUCLEOTIDE SEQUENCE</scope>
    <source>
        <strain evidence="3">JEL0513</strain>
    </source>
</reference>
<dbReference type="EMBL" id="JADGJH010000997">
    <property type="protein sequence ID" value="KAJ3120069.1"/>
    <property type="molecule type" value="Genomic_DNA"/>
</dbReference>
<organism evidence="3 4">
    <name type="scientific">Physocladia obscura</name>
    <dbReference type="NCBI Taxonomy" id="109957"/>
    <lineage>
        <taxon>Eukaryota</taxon>
        <taxon>Fungi</taxon>
        <taxon>Fungi incertae sedis</taxon>
        <taxon>Chytridiomycota</taxon>
        <taxon>Chytridiomycota incertae sedis</taxon>
        <taxon>Chytridiomycetes</taxon>
        <taxon>Chytridiales</taxon>
        <taxon>Chytriomycetaceae</taxon>
        <taxon>Physocladia</taxon>
    </lineage>
</organism>
<protein>
    <submittedName>
        <fullName evidence="3">Uncharacterized protein</fullName>
    </submittedName>
</protein>
<proteinExistence type="predicted"/>
<evidence type="ECO:0000313" key="3">
    <source>
        <dbReference type="EMBL" id="KAJ3120069.1"/>
    </source>
</evidence>
<name>A0AAD5XC41_9FUNG</name>
<feature type="region of interest" description="Disordered" evidence="2">
    <location>
        <begin position="181"/>
        <end position="218"/>
    </location>
</feature>
<feature type="compositionally biased region" description="Low complexity" evidence="2">
    <location>
        <begin position="141"/>
        <end position="162"/>
    </location>
</feature>
<feature type="compositionally biased region" description="Low complexity" evidence="2">
    <location>
        <begin position="234"/>
        <end position="248"/>
    </location>
</feature>
<sequence>MASSTTSKFSEGSILAKSSTGTVGILLRNTDKQTIALSRRTSFTKSSSSAAAAGDAPNQTPNRPSIFSSTPSKTRASQKTPSKYVSPSNNSGTSAASISTQQTAISVTALANKKTSATSLWQNIQSATAMPEIQMQPPRPSSSSSSTPPSQLSMATPTTTLPAAPPPIRSTIEAPVSIMRQKTPPAPVPPSKPRSGKFASTNTSMSLHTASRSDSTSAVAGAATTAAAAAGSIAQRRRNNLTNNNSNSHQLVSRSRVTAASARITAASNSGSSGSGGGYMSAVELQSSGLSAGVAGDIVRVASAPVERQKRITFAPDVTGVGVDDSDLIPRRSSASKRPSPASTSHATVLADLAAENNGINSTTATVIRNPEGDLLDLQTTITEQSQRIAELELKLKESEKREAAAVKDKSAAVKELETNKKFMFTDIKSVEQLKAQLHEEHQTNASLIIFNRSLKTQVAELEGMIESLLQQKGASVLDIQAIMAKIDSQKPIMPKIQK</sequence>